<dbReference type="InterPro" id="IPR036259">
    <property type="entry name" value="MFS_trans_sf"/>
</dbReference>
<comment type="similarity">
    <text evidence="2 8">Belongs to the major facilitator superfamily. Sugar transporter (TC 2.A.1.1) family.</text>
</comment>
<dbReference type="NCBIfam" id="TIGR00879">
    <property type="entry name" value="SP"/>
    <property type="match status" value="1"/>
</dbReference>
<feature type="domain" description="Major facilitator superfamily (MFS) profile" evidence="10">
    <location>
        <begin position="118"/>
        <end position="598"/>
    </location>
</feature>
<dbReference type="InterPro" id="IPR020846">
    <property type="entry name" value="MFS_dom"/>
</dbReference>
<dbReference type="InterPro" id="IPR005828">
    <property type="entry name" value="MFS_sugar_transport-like"/>
</dbReference>
<dbReference type="FunFam" id="1.20.1250.20:FF:000474">
    <property type="entry name" value="Sugar transporter, putative"/>
    <property type="match status" value="1"/>
</dbReference>
<evidence type="ECO:0000256" key="1">
    <source>
        <dbReference type="ARBA" id="ARBA00004141"/>
    </source>
</evidence>
<evidence type="ECO:0000259" key="10">
    <source>
        <dbReference type="PROSITE" id="PS50850"/>
    </source>
</evidence>
<dbReference type="VEuPathDB" id="FungiDB:DNF11_0795"/>
<evidence type="ECO:0000256" key="8">
    <source>
        <dbReference type="RuleBase" id="RU003346"/>
    </source>
</evidence>
<organism evidence="11 12">
    <name type="scientific">Malassezia restricta (strain ATCC 96810 / NBRC 103918 / CBS 7877)</name>
    <name type="common">Seborrheic dermatitis infection agent</name>
    <dbReference type="NCBI Taxonomy" id="425264"/>
    <lineage>
        <taxon>Eukaryota</taxon>
        <taxon>Fungi</taxon>
        <taxon>Dikarya</taxon>
        <taxon>Basidiomycota</taxon>
        <taxon>Ustilaginomycotina</taxon>
        <taxon>Malasseziomycetes</taxon>
        <taxon>Malasseziales</taxon>
        <taxon>Malasseziaceae</taxon>
        <taxon>Malassezia</taxon>
    </lineage>
</organism>
<dbReference type="EMBL" id="CP033149">
    <property type="protein sequence ID" value="AYO41745.1"/>
    <property type="molecule type" value="Genomic_DNA"/>
</dbReference>
<dbReference type="InterPro" id="IPR050814">
    <property type="entry name" value="Myo-inositol_Transporter"/>
</dbReference>
<feature type="transmembrane region" description="Helical" evidence="9">
    <location>
        <begin position="318"/>
        <end position="339"/>
    </location>
</feature>
<evidence type="ECO:0000256" key="3">
    <source>
        <dbReference type="ARBA" id="ARBA00022448"/>
    </source>
</evidence>
<dbReference type="Gene3D" id="1.20.1250.20">
    <property type="entry name" value="MFS general substrate transporter like domains"/>
    <property type="match status" value="2"/>
</dbReference>
<dbReference type="GO" id="GO:0016020">
    <property type="term" value="C:membrane"/>
    <property type="evidence" value="ECO:0007669"/>
    <property type="project" value="UniProtKB-SubCell"/>
</dbReference>
<gene>
    <name evidence="11" type="primary">PLT5_1</name>
    <name evidence="11" type="ORF">DNF11_0795</name>
</gene>
<feature type="transmembrane region" description="Helical" evidence="9">
    <location>
        <begin position="447"/>
        <end position="466"/>
    </location>
</feature>
<dbReference type="GO" id="GO:0015798">
    <property type="term" value="P:myo-inositol transport"/>
    <property type="evidence" value="ECO:0007669"/>
    <property type="project" value="UniProtKB-ARBA"/>
</dbReference>
<dbReference type="PROSITE" id="PS50850">
    <property type="entry name" value="MFS"/>
    <property type="match status" value="1"/>
</dbReference>
<keyword evidence="12" id="KW-1185">Reference proteome</keyword>
<dbReference type="InterPro" id="IPR003663">
    <property type="entry name" value="Sugar/inositol_transpt"/>
</dbReference>
<comment type="catalytic activity">
    <reaction evidence="7">
        <text>myo-inositol(out) + H(+)(out) = myo-inositol(in) + H(+)(in)</text>
        <dbReference type="Rhea" id="RHEA:60364"/>
        <dbReference type="ChEBI" id="CHEBI:15378"/>
        <dbReference type="ChEBI" id="CHEBI:17268"/>
    </reaction>
</comment>
<reference evidence="11 12" key="1">
    <citation type="submission" date="2018-10" db="EMBL/GenBank/DDBJ databases">
        <title>Complete genome sequence of Malassezia restricta CBS 7877.</title>
        <authorList>
            <person name="Morand S.C."/>
            <person name="Bertignac M."/>
            <person name="Iltis A."/>
            <person name="Kolder I."/>
            <person name="Pirovano W."/>
            <person name="Jourdain R."/>
            <person name="Clavaud C."/>
        </authorList>
    </citation>
    <scope>NUCLEOTIDE SEQUENCE [LARGE SCALE GENOMIC DNA]</scope>
    <source>
        <strain evidence="11 12">CBS 7877</strain>
    </source>
</reference>
<feature type="transmembrane region" description="Helical" evidence="9">
    <location>
        <begin position="287"/>
        <end position="306"/>
    </location>
</feature>
<keyword evidence="6 9" id="KW-0472">Membrane</keyword>
<dbReference type="PRINTS" id="PR00171">
    <property type="entry name" value="SUGRTRNSPORT"/>
</dbReference>
<evidence type="ECO:0000256" key="4">
    <source>
        <dbReference type="ARBA" id="ARBA00022692"/>
    </source>
</evidence>
<protein>
    <submittedName>
        <fullName evidence="11">Polyol transporter 5</fullName>
    </submittedName>
</protein>
<evidence type="ECO:0000256" key="6">
    <source>
        <dbReference type="ARBA" id="ARBA00023136"/>
    </source>
</evidence>
<name>A0A3G2S1D1_MALR7</name>
<evidence type="ECO:0000313" key="11">
    <source>
        <dbReference type="EMBL" id="AYO41745.1"/>
    </source>
</evidence>
<feature type="transmembrane region" description="Helical" evidence="9">
    <location>
        <begin position="478"/>
        <end position="497"/>
    </location>
</feature>
<feature type="transmembrane region" description="Helical" evidence="9">
    <location>
        <begin position="410"/>
        <end position="435"/>
    </location>
</feature>
<dbReference type="PANTHER" id="PTHR48020:SF25">
    <property type="entry name" value="SUGAR TRANSPORTER, PUTATIVE (AFU_ORTHOLOGUE AFUA_7G05830)-RELATED"/>
    <property type="match status" value="1"/>
</dbReference>
<evidence type="ECO:0000313" key="12">
    <source>
        <dbReference type="Proteomes" id="UP000269793"/>
    </source>
</evidence>
<keyword evidence="4 9" id="KW-0812">Transmembrane</keyword>
<keyword evidence="3 8" id="KW-0813">Transport</keyword>
<sequence>MGDDAYTELEEKKAVVSNDSEFSFDVEGAKRSEPKFDAAIRNPLVGLAHEEIERRVQYFVKEKGLEEHQDLFLKGALCAQVQESGDYSAIKTLTEEEHRLLRQEGELKWRQPFLLYFLAICCSIAAAVQGADESVINGALLYFPSQFGLFTDYCDYYTKDPHTGACNEQLLPHVNPSWTRQDVTNDISKNNWLLGLVSSAPYLCCAVLGCWVSSPMNKFFGRRGATFVSSLISFATCIWQAVTNNWWHLFLARFIMGFGIGPKSATVPVYAAECAPPLIRGALVMQWQTWTAFGVMLGNAFGLMFYQVKDTTSIHGLNWRLMLGSACIPAIFVMAQIYLCPESPRWLMKQGLYKKAFASMQRLRNTPLFAARDLFLAHCLIELEHESGEVKGHHPVWQLFSVPRIARATWASTIVMFGQQFCGVNVITFYSSTIIQEANNNSIRDALLGSWGFGFVAFVFTIPAWYSIDIWGRRTLLLFTLPFLAIFLLITGFSFWIDHAKTNTRLGVVLMGIYVYAAFYGMGMGPVPFTYSAEAFPLHVRDVAMSYATAVLWFFNFILSITWFRMKEAFTAQGSFGWYAAWCIILWLLVSLFVPETKGLTLEELDSVFSVPLGKQVKNHIRMVWYKGSRVMKGS</sequence>
<dbReference type="GO" id="GO:0015791">
    <property type="term" value="P:polyol transmembrane transport"/>
    <property type="evidence" value="ECO:0007669"/>
    <property type="project" value="UniProtKB-ARBA"/>
</dbReference>
<proteinExistence type="inferred from homology"/>
<dbReference type="PANTHER" id="PTHR48020">
    <property type="entry name" value="PROTON MYO-INOSITOL COTRANSPORTER"/>
    <property type="match status" value="1"/>
</dbReference>
<evidence type="ECO:0000256" key="9">
    <source>
        <dbReference type="SAM" id="Phobius"/>
    </source>
</evidence>
<evidence type="ECO:0000256" key="2">
    <source>
        <dbReference type="ARBA" id="ARBA00010992"/>
    </source>
</evidence>
<feature type="transmembrane region" description="Helical" evidence="9">
    <location>
        <begin position="543"/>
        <end position="564"/>
    </location>
</feature>
<dbReference type="OrthoDB" id="5290825at2759"/>
<dbReference type="SUPFAM" id="SSF103473">
    <property type="entry name" value="MFS general substrate transporter"/>
    <property type="match status" value="1"/>
</dbReference>
<comment type="subcellular location">
    <subcellularLocation>
        <location evidence="1">Membrane</location>
        <topology evidence="1">Multi-pass membrane protein</topology>
    </subcellularLocation>
</comment>
<feature type="transmembrane region" description="Helical" evidence="9">
    <location>
        <begin position="192"/>
        <end position="212"/>
    </location>
</feature>
<dbReference type="Proteomes" id="UP000269793">
    <property type="component" value="Chromosome II"/>
</dbReference>
<feature type="transmembrane region" description="Helical" evidence="9">
    <location>
        <begin position="576"/>
        <end position="594"/>
    </location>
</feature>
<feature type="transmembrane region" description="Helical" evidence="9">
    <location>
        <begin position="113"/>
        <end position="131"/>
    </location>
</feature>
<evidence type="ECO:0000256" key="5">
    <source>
        <dbReference type="ARBA" id="ARBA00022989"/>
    </source>
</evidence>
<keyword evidence="5 9" id="KW-1133">Transmembrane helix</keyword>
<feature type="transmembrane region" description="Helical" evidence="9">
    <location>
        <begin position="504"/>
        <end position="523"/>
    </location>
</feature>
<dbReference type="GO" id="GO:0022857">
    <property type="term" value="F:transmembrane transporter activity"/>
    <property type="evidence" value="ECO:0007669"/>
    <property type="project" value="InterPro"/>
</dbReference>
<feature type="transmembrane region" description="Helical" evidence="9">
    <location>
        <begin position="224"/>
        <end position="242"/>
    </location>
</feature>
<accession>A0A3G2S1D1</accession>
<evidence type="ECO:0000256" key="7">
    <source>
        <dbReference type="ARBA" id="ARBA00049119"/>
    </source>
</evidence>
<dbReference type="Pfam" id="PF00083">
    <property type="entry name" value="Sugar_tr"/>
    <property type="match status" value="1"/>
</dbReference>
<dbReference type="AlphaFoldDB" id="A0A3G2S1D1"/>